<dbReference type="EMBL" id="CAJHUC010000824">
    <property type="protein sequence ID" value="CAD7698419.1"/>
    <property type="molecule type" value="Genomic_DNA"/>
</dbReference>
<dbReference type="InterPro" id="IPR011990">
    <property type="entry name" value="TPR-like_helical_dom_sf"/>
</dbReference>
<comment type="caution">
    <text evidence="7">The sequence shown here is derived from an EMBL/GenBank/DDBJ whole genome shotgun (WGS) entry which is preliminary data.</text>
</comment>
<dbReference type="SUPFAM" id="SSF48452">
    <property type="entry name" value="TPR-like"/>
    <property type="match status" value="1"/>
</dbReference>
<feature type="repeat" description="TPR" evidence="3">
    <location>
        <begin position="169"/>
        <end position="202"/>
    </location>
</feature>
<evidence type="ECO:0000256" key="3">
    <source>
        <dbReference type="PROSITE-ProRule" id="PRU00339"/>
    </source>
</evidence>
<reference evidence="7" key="1">
    <citation type="submission" date="2020-12" db="EMBL/GenBank/DDBJ databases">
        <authorList>
            <person name="Iha C."/>
        </authorList>
    </citation>
    <scope>NUCLEOTIDE SEQUENCE</scope>
</reference>
<protein>
    <recommendedName>
        <fullName evidence="4">ER membrane protein complex subunit 2</fullName>
    </recommendedName>
</protein>
<dbReference type="Pfam" id="PF22890">
    <property type="entry name" value="TPR_EMC2"/>
    <property type="match status" value="1"/>
</dbReference>
<accession>A0A8S1IXG6</accession>
<dbReference type="InterPro" id="IPR039856">
    <property type="entry name" value="EMC2-like"/>
</dbReference>
<comment type="subcellular location">
    <subcellularLocation>
        <location evidence="4">Endoplasmic reticulum membrane</location>
        <topology evidence="4">Peripheral membrane protein</topology>
        <orientation evidence="4">Cytoplasmic side</orientation>
    </subcellularLocation>
</comment>
<sequence>MDPTTERRSLLEEIENAPANRAPSEKSIRRYLRIVREQRTRESESVAKWGAVLLRKYRRVLPEEELWLVQEQVAMAALDCHALSVAATCMKAISRQFPDSVRAKRLKGMYMEATGNLDRADGIYDEILATDPCNEMILKRKATCKKTKGDIPGAIQALKHYVDIYMLDRDAWEELAGLYIKQHLFKQAAFCFEELIMLAPNSLTYNLRYADVLYTIGQQANWKSALSYYSRAVELSGGGCVRALFGVCCCLSNLDPKGQEEDEDEEGGRALGPLSAKALVKWYSEKCPDKLPYLREVLKSQELLD</sequence>
<comment type="similarity">
    <text evidence="4">Belongs to the EMC2 family.</text>
</comment>
<feature type="domain" description="EMC2 TPR-like" evidence="6">
    <location>
        <begin position="104"/>
        <end position="213"/>
    </location>
</feature>
<evidence type="ECO:0000256" key="2">
    <source>
        <dbReference type="ARBA" id="ARBA00022803"/>
    </source>
</evidence>
<keyword evidence="4" id="KW-0256">Endoplasmic reticulum</keyword>
<evidence type="ECO:0000256" key="4">
    <source>
        <dbReference type="RuleBase" id="RU367091"/>
    </source>
</evidence>
<evidence type="ECO:0000259" key="6">
    <source>
        <dbReference type="Pfam" id="PF22890"/>
    </source>
</evidence>
<dbReference type="PANTHER" id="PTHR12760">
    <property type="entry name" value="TETRATRICOPEPTIDE REPEAT PROTEIN"/>
    <property type="match status" value="1"/>
</dbReference>
<dbReference type="GO" id="GO:0072546">
    <property type="term" value="C:EMC complex"/>
    <property type="evidence" value="ECO:0007669"/>
    <property type="project" value="UniProtKB-UniRule"/>
</dbReference>
<feature type="region of interest" description="Disordered" evidence="5">
    <location>
        <begin position="1"/>
        <end position="21"/>
    </location>
</feature>
<comment type="function">
    <text evidence="4">Part of the endoplasmic reticulum membrane protein complex (EMC) that enables the energy-independent insertion into endoplasmic reticulum membranes of newly synthesized membrane proteins.</text>
</comment>
<comment type="subunit">
    <text evidence="4">Component of the ER membrane protein complex (EMC).</text>
</comment>
<evidence type="ECO:0000313" key="8">
    <source>
        <dbReference type="Proteomes" id="UP000708148"/>
    </source>
</evidence>
<keyword evidence="8" id="KW-1185">Reference proteome</keyword>
<dbReference type="InterPro" id="IPR055217">
    <property type="entry name" value="TPR_EMC2"/>
</dbReference>
<feature type="compositionally biased region" description="Basic and acidic residues" evidence="5">
    <location>
        <begin position="1"/>
        <end position="11"/>
    </location>
</feature>
<evidence type="ECO:0000256" key="5">
    <source>
        <dbReference type="SAM" id="MobiDB-lite"/>
    </source>
</evidence>
<dbReference type="Proteomes" id="UP000708148">
    <property type="component" value="Unassembled WGS sequence"/>
</dbReference>
<evidence type="ECO:0000313" key="7">
    <source>
        <dbReference type="EMBL" id="CAD7698419.1"/>
    </source>
</evidence>
<dbReference type="InterPro" id="IPR019734">
    <property type="entry name" value="TPR_rpt"/>
</dbReference>
<dbReference type="PROSITE" id="PS50005">
    <property type="entry name" value="TPR"/>
    <property type="match status" value="1"/>
</dbReference>
<keyword evidence="4" id="KW-0472">Membrane</keyword>
<organism evidence="7 8">
    <name type="scientific">Ostreobium quekettii</name>
    <dbReference type="NCBI Taxonomy" id="121088"/>
    <lineage>
        <taxon>Eukaryota</taxon>
        <taxon>Viridiplantae</taxon>
        <taxon>Chlorophyta</taxon>
        <taxon>core chlorophytes</taxon>
        <taxon>Ulvophyceae</taxon>
        <taxon>TCBD clade</taxon>
        <taxon>Bryopsidales</taxon>
        <taxon>Ostreobineae</taxon>
        <taxon>Ostreobiaceae</taxon>
        <taxon>Ostreobium</taxon>
    </lineage>
</organism>
<dbReference type="AlphaFoldDB" id="A0A8S1IXG6"/>
<evidence type="ECO:0000256" key="1">
    <source>
        <dbReference type="ARBA" id="ARBA00022737"/>
    </source>
</evidence>
<proteinExistence type="inferred from homology"/>
<name>A0A8S1IXG6_9CHLO</name>
<dbReference type="Gene3D" id="1.25.40.10">
    <property type="entry name" value="Tetratricopeptide repeat domain"/>
    <property type="match status" value="1"/>
</dbReference>
<keyword evidence="1" id="KW-0677">Repeat</keyword>
<keyword evidence="2 3" id="KW-0802">TPR repeat</keyword>
<dbReference type="OrthoDB" id="124397at2759"/>
<gene>
    <name evidence="7" type="ORF">OSTQU699_LOCUS3780</name>
</gene>